<feature type="coiled-coil region" evidence="1">
    <location>
        <begin position="185"/>
        <end position="219"/>
    </location>
</feature>
<feature type="transmembrane region" description="Helical" evidence="2">
    <location>
        <begin position="150"/>
        <end position="172"/>
    </location>
</feature>
<dbReference type="EMBL" id="JAERRB010000019">
    <property type="protein sequence ID" value="MBL0745772.1"/>
    <property type="molecule type" value="Genomic_DNA"/>
</dbReference>
<dbReference type="InterPro" id="IPR029016">
    <property type="entry name" value="GAF-like_dom_sf"/>
</dbReference>
<keyword evidence="1" id="KW-0175">Coiled coil</keyword>
<protein>
    <submittedName>
        <fullName evidence="5">GAF domain-containing protein</fullName>
    </submittedName>
</protein>
<feature type="domain" description="PAS" evidence="3">
    <location>
        <begin position="430"/>
        <end position="474"/>
    </location>
</feature>
<accession>A0ABS1L2L1</accession>
<keyword evidence="2" id="KW-1133">Transmembrane helix</keyword>
<feature type="transmembrane region" description="Helical" evidence="2">
    <location>
        <begin position="94"/>
        <end position="114"/>
    </location>
</feature>
<keyword evidence="6" id="KW-1185">Reference proteome</keyword>
<reference evidence="5 6" key="1">
    <citation type="submission" date="2021-01" db="EMBL/GenBank/DDBJ databases">
        <title>Chryseolinea sp. Jin1 Genome sequencing and assembly.</title>
        <authorList>
            <person name="Kim I."/>
        </authorList>
    </citation>
    <scope>NUCLEOTIDE SEQUENCE [LARGE SCALE GENOMIC DNA]</scope>
    <source>
        <strain evidence="5 6">Jin1</strain>
    </source>
</reference>
<name>A0ABS1L2L1_9BACT</name>
<organism evidence="5 6">
    <name type="scientific">Chryseolinea lacunae</name>
    <dbReference type="NCBI Taxonomy" id="2801331"/>
    <lineage>
        <taxon>Bacteria</taxon>
        <taxon>Pseudomonadati</taxon>
        <taxon>Bacteroidota</taxon>
        <taxon>Cytophagia</taxon>
        <taxon>Cytophagales</taxon>
        <taxon>Fulvivirgaceae</taxon>
        <taxon>Chryseolinea</taxon>
    </lineage>
</organism>
<dbReference type="Proteomes" id="UP000613030">
    <property type="component" value="Unassembled WGS sequence"/>
</dbReference>
<dbReference type="InterPro" id="IPR003018">
    <property type="entry name" value="GAF"/>
</dbReference>
<feature type="transmembrane region" description="Helical" evidence="2">
    <location>
        <begin position="68"/>
        <end position="88"/>
    </location>
</feature>
<feature type="transmembrane region" description="Helical" evidence="2">
    <location>
        <begin position="23"/>
        <end position="56"/>
    </location>
</feature>
<dbReference type="InterPro" id="IPR035965">
    <property type="entry name" value="PAS-like_dom_sf"/>
</dbReference>
<feature type="domain" description="PAC" evidence="4">
    <location>
        <begin position="505"/>
        <end position="557"/>
    </location>
</feature>
<dbReference type="Pfam" id="PF13185">
    <property type="entry name" value="GAF_2"/>
    <property type="match status" value="1"/>
</dbReference>
<evidence type="ECO:0000259" key="3">
    <source>
        <dbReference type="PROSITE" id="PS50112"/>
    </source>
</evidence>
<dbReference type="InterPro" id="IPR013656">
    <property type="entry name" value="PAS_4"/>
</dbReference>
<dbReference type="Pfam" id="PF08448">
    <property type="entry name" value="PAS_4"/>
    <property type="match status" value="1"/>
</dbReference>
<dbReference type="InterPro" id="IPR000700">
    <property type="entry name" value="PAS-assoc_C"/>
</dbReference>
<keyword evidence="2" id="KW-0812">Transmembrane</keyword>
<dbReference type="InterPro" id="IPR000014">
    <property type="entry name" value="PAS"/>
</dbReference>
<evidence type="ECO:0000256" key="1">
    <source>
        <dbReference type="SAM" id="Coils"/>
    </source>
</evidence>
<sequence length="574" mass="65459">MEQTLEHSAVLRPYDKNLTRVGYSLALAGLILSITSSLFFSALLVVPLLIIVSGLTIITHKVTDTRPLAEFIAGPLTTLLFSILLSALPRATQIIEVSLTTFTLAIGLLPFIVIEPQRKIARFLYVHGNILLMLSYHFLLYRALEPIVSGWTALSEFAVLFVASAAVLGLTYRMIILQMKEILLHQTLSIRLDSAQRVIKATEAELTAHRADSEQTRKEEQNRRWISEGIAVVSEILRKQQQESELHCELTSTIVKRLKANQASFFIVDEDQMHLQLQACYAYERRKFLQQKIHVKEGLVGQCYQEGEVIILKNVQKDYIKITSGLGAATPRCLVLVPLKSELRVEGVLEIASFSQFNVHQLEFLERVSYIIGTGIRSIHISLQTQRMLENTRRQAEQITQHQEETRRHVEHLMAVQKEMHEKEMQLRAQSDLLELVVDNIPFPVFIKNERGQYTLANRAQASILNYPKEEIIGFDDSKFIEDSQAIRLIRESDHRVIDQQREVHFPEQQLRMPGGEQKILKTSKIPFRNSLTQKINILGVSIDVTDVNKAQQQLSSEIEALKRELESSQRISS</sequence>
<dbReference type="RefSeq" id="WP_202016404.1">
    <property type="nucleotide sequence ID" value="NZ_JAERRB010000019.1"/>
</dbReference>
<dbReference type="CDD" id="cd00130">
    <property type="entry name" value="PAS"/>
    <property type="match status" value="1"/>
</dbReference>
<keyword evidence="2" id="KW-0472">Membrane</keyword>
<dbReference type="SUPFAM" id="SSF55781">
    <property type="entry name" value="GAF domain-like"/>
    <property type="match status" value="1"/>
</dbReference>
<dbReference type="SMART" id="SM00091">
    <property type="entry name" value="PAS"/>
    <property type="match status" value="1"/>
</dbReference>
<dbReference type="NCBIfam" id="TIGR00229">
    <property type="entry name" value="sensory_box"/>
    <property type="match status" value="1"/>
</dbReference>
<proteinExistence type="predicted"/>
<feature type="coiled-coil region" evidence="1">
    <location>
        <begin position="545"/>
        <end position="572"/>
    </location>
</feature>
<evidence type="ECO:0000313" key="6">
    <source>
        <dbReference type="Proteomes" id="UP000613030"/>
    </source>
</evidence>
<dbReference type="PROSITE" id="PS50113">
    <property type="entry name" value="PAC"/>
    <property type="match status" value="1"/>
</dbReference>
<comment type="caution">
    <text evidence="5">The sequence shown here is derived from an EMBL/GenBank/DDBJ whole genome shotgun (WGS) entry which is preliminary data.</text>
</comment>
<dbReference type="Gene3D" id="3.30.450.40">
    <property type="match status" value="1"/>
</dbReference>
<evidence type="ECO:0000256" key="2">
    <source>
        <dbReference type="SAM" id="Phobius"/>
    </source>
</evidence>
<evidence type="ECO:0000259" key="4">
    <source>
        <dbReference type="PROSITE" id="PS50113"/>
    </source>
</evidence>
<dbReference type="PROSITE" id="PS50112">
    <property type="entry name" value="PAS"/>
    <property type="match status" value="1"/>
</dbReference>
<gene>
    <name evidence="5" type="ORF">JI741_31350</name>
</gene>
<dbReference type="Gene3D" id="3.30.450.20">
    <property type="entry name" value="PAS domain"/>
    <property type="match status" value="1"/>
</dbReference>
<evidence type="ECO:0000313" key="5">
    <source>
        <dbReference type="EMBL" id="MBL0745772.1"/>
    </source>
</evidence>
<feature type="transmembrane region" description="Helical" evidence="2">
    <location>
        <begin position="123"/>
        <end position="144"/>
    </location>
</feature>
<dbReference type="SUPFAM" id="SSF55785">
    <property type="entry name" value="PYP-like sensor domain (PAS domain)"/>
    <property type="match status" value="1"/>
</dbReference>